<dbReference type="CDD" id="cd07377">
    <property type="entry name" value="WHTH_GntR"/>
    <property type="match status" value="1"/>
</dbReference>
<dbReference type="Pfam" id="PF00392">
    <property type="entry name" value="GntR"/>
    <property type="match status" value="1"/>
</dbReference>
<evidence type="ECO:0000313" key="6">
    <source>
        <dbReference type="Proteomes" id="UP000319769"/>
    </source>
</evidence>
<proteinExistence type="predicted"/>
<keyword evidence="1" id="KW-0805">Transcription regulation</keyword>
<dbReference type="Gene3D" id="1.10.10.10">
    <property type="entry name" value="Winged helix-like DNA-binding domain superfamily/Winged helix DNA-binding domain"/>
    <property type="match status" value="1"/>
</dbReference>
<dbReference type="InterPro" id="IPR000524">
    <property type="entry name" value="Tscrpt_reg_HTH_GntR"/>
</dbReference>
<organism evidence="5 6">
    <name type="scientific">Amycolatopsis acidicola</name>
    <dbReference type="NCBI Taxonomy" id="2596893"/>
    <lineage>
        <taxon>Bacteria</taxon>
        <taxon>Bacillati</taxon>
        <taxon>Actinomycetota</taxon>
        <taxon>Actinomycetes</taxon>
        <taxon>Pseudonocardiales</taxon>
        <taxon>Pseudonocardiaceae</taxon>
        <taxon>Amycolatopsis</taxon>
    </lineage>
</organism>
<dbReference type="SUPFAM" id="SSF46785">
    <property type="entry name" value="Winged helix' DNA-binding domain"/>
    <property type="match status" value="1"/>
</dbReference>
<evidence type="ECO:0000256" key="2">
    <source>
        <dbReference type="ARBA" id="ARBA00023125"/>
    </source>
</evidence>
<dbReference type="InterPro" id="IPR050679">
    <property type="entry name" value="Bact_HTH_transcr_reg"/>
</dbReference>
<dbReference type="GO" id="GO:0003700">
    <property type="term" value="F:DNA-binding transcription factor activity"/>
    <property type="evidence" value="ECO:0007669"/>
    <property type="project" value="InterPro"/>
</dbReference>
<sequence length="123" mass="14053">MRQATEQIFHLTSEPGYLYKTMADHLMERIANGELPPQMPLPAEGEISRQYGVSLGTTRLATQLLRQRGLVMTLRSKGTYPVKNSKKIALWFLQRKRDDPEQELADFLSFIEQRSKGTDAEAN</sequence>
<dbReference type="Proteomes" id="UP000319769">
    <property type="component" value="Unassembled WGS sequence"/>
</dbReference>
<keyword evidence="6" id="KW-1185">Reference proteome</keyword>
<accession>A0A5N0VF52</accession>
<dbReference type="InterPro" id="IPR036390">
    <property type="entry name" value="WH_DNA-bd_sf"/>
</dbReference>
<keyword evidence="3" id="KW-0804">Transcription</keyword>
<keyword evidence="2" id="KW-0238">DNA-binding</keyword>
<dbReference type="GO" id="GO:0045892">
    <property type="term" value="P:negative regulation of DNA-templated transcription"/>
    <property type="evidence" value="ECO:0007669"/>
    <property type="project" value="TreeGrafter"/>
</dbReference>
<evidence type="ECO:0000256" key="1">
    <source>
        <dbReference type="ARBA" id="ARBA00023015"/>
    </source>
</evidence>
<protein>
    <submittedName>
        <fullName evidence="5">Winged helix-turn-helix transcriptional regulator</fullName>
    </submittedName>
</protein>
<evidence type="ECO:0000256" key="3">
    <source>
        <dbReference type="ARBA" id="ARBA00023163"/>
    </source>
</evidence>
<dbReference type="PROSITE" id="PS50949">
    <property type="entry name" value="HTH_GNTR"/>
    <property type="match status" value="1"/>
</dbReference>
<dbReference type="PANTHER" id="PTHR44846:SF17">
    <property type="entry name" value="GNTR-FAMILY TRANSCRIPTIONAL REGULATOR"/>
    <property type="match status" value="1"/>
</dbReference>
<dbReference type="SMART" id="SM00345">
    <property type="entry name" value="HTH_GNTR"/>
    <property type="match status" value="1"/>
</dbReference>
<evidence type="ECO:0000313" key="5">
    <source>
        <dbReference type="EMBL" id="KAA9164969.1"/>
    </source>
</evidence>
<dbReference type="GO" id="GO:0003677">
    <property type="term" value="F:DNA binding"/>
    <property type="evidence" value="ECO:0007669"/>
    <property type="project" value="UniProtKB-KW"/>
</dbReference>
<dbReference type="EMBL" id="VMNW02000006">
    <property type="protein sequence ID" value="KAA9164969.1"/>
    <property type="molecule type" value="Genomic_DNA"/>
</dbReference>
<reference evidence="5" key="1">
    <citation type="submission" date="2019-09" db="EMBL/GenBank/DDBJ databases">
        <authorList>
            <person name="Teo W.F.A."/>
            <person name="Duangmal K."/>
        </authorList>
    </citation>
    <scope>NUCLEOTIDE SEQUENCE [LARGE SCALE GENOMIC DNA]</scope>
    <source>
        <strain evidence="5">K81G1</strain>
    </source>
</reference>
<dbReference type="AlphaFoldDB" id="A0A5N0VF52"/>
<dbReference type="PANTHER" id="PTHR44846">
    <property type="entry name" value="MANNOSYL-D-GLYCERATE TRANSPORT/METABOLISM SYSTEM REPRESSOR MNGR-RELATED"/>
    <property type="match status" value="1"/>
</dbReference>
<comment type="caution">
    <text evidence="5">The sequence shown here is derived from an EMBL/GenBank/DDBJ whole genome shotgun (WGS) entry which is preliminary data.</text>
</comment>
<evidence type="ECO:0000259" key="4">
    <source>
        <dbReference type="PROSITE" id="PS50949"/>
    </source>
</evidence>
<dbReference type="InterPro" id="IPR036388">
    <property type="entry name" value="WH-like_DNA-bd_sf"/>
</dbReference>
<name>A0A5N0VF52_9PSEU</name>
<feature type="domain" description="HTH gntR-type" evidence="4">
    <location>
        <begin position="16"/>
        <end position="84"/>
    </location>
</feature>
<dbReference type="OrthoDB" id="4164516at2"/>
<gene>
    <name evidence="5" type="ORF">FPZ12_006885</name>
</gene>